<dbReference type="RefSeq" id="XP_014558833.1">
    <property type="nucleotide sequence ID" value="XM_014703347.1"/>
</dbReference>
<keyword evidence="2" id="KW-1185">Reference proteome</keyword>
<dbReference type="AlphaFoldDB" id="W7ET42"/>
<dbReference type="EMBL" id="KI968714">
    <property type="protein sequence ID" value="EUN29245.1"/>
    <property type="molecule type" value="Genomic_DNA"/>
</dbReference>
<feature type="non-terminal residue" evidence="1">
    <location>
        <position position="67"/>
    </location>
</feature>
<proteinExistence type="predicted"/>
<gene>
    <name evidence="1" type="ORF">COCVIDRAFT_62637</name>
</gene>
<dbReference type="Proteomes" id="UP000054337">
    <property type="component" value="Unassembled WGS sequence"/>
</dbReference>
<accession>W7ET42</accession>
<feature type="non-terminal residue" evidence="1">
    <location>
        <position position="1"/>
    </location>
</feature>
<dbReference type="OrthoDB" id="3945961at2759"/>
<dbReference type="GeneID" id="26257708"/>
<organism evidence="1 2">
    <name type="scientific">Bipolaris victoriae (strain FI3)</name>
    <name type="common">Victoria blight of oats agent</name>
    <name type="synonym">Cochliobolus victoriae</name>
    <dbReference type="NCBI Taxonomy" id="930091"/>
    <lineage>
        <taxon>Eukaryota</taxon>
        <taxon>Fungi</taxon>
        <taxon>Dikarya</taxon>
        <taxon>Ascomycota</taxon>
        <taxon>Pezizomycotina</taxon>
        <taxon>Dothideomycetes</taxon>
        <taxon>Pleosporomycetidae</taxon>
        <taxon>Pleosporales</taxon>
        <taxon>Pleosporineae</taxon>
        <taxon>Pleosporaceae</taxon>
        <taxon>Bipolaris</taxon>
    </lineage>
</organism>
<dbReference type="Pfam" id="PF26639">
    <property type="entry name" value="Het-6_barrel"/>
    <property type="match status" value="1"/>
</dbReference>
<evidence type="ECO:0000313" key="1">
    <source>
        <dbReference type="EMBL" id="EUN29245.1"/>
    </source>
</evidence>
<protein>
    <submittedName>
        <fullName evidence="1">Uncharacterized protein</fullName>
    </submittedName>
</protein>
<reference evidence="1 2" key="1">
    <citation type="journal article" date="2013" name="PLoS Genet.">
        <title>Comparative genome structure, secondary metabolite, and effector coding capacity across Cochliobolus pathogens.</title>
        <authorList>
            <person name="Condon B.J."/>
            <person name="Leng Y."/>
            <person name="Wu D."/>
            <person name="Bushley K.E."/>
            <person name="Ohm R.A."/>
            <person name="Otillar R."/>
            <person name="Martin J."/>
            <person name="Schackwitz W."/>
            <person name="Grimwood J."/>
            <person name="MohdZainudin N."/>
            <person name="Xue C."/>
            <person name="Wang R."/>
            <person name="Manning V.A."/>
            <person name="Dhillon B."/>
            <person name="Tu Z.J."/>
            <person name="Steffenson B.J."/>
            <person name="Salamov A."/>
            <person name="Sun H."/>
            <person name="Lowry S."/>
            <person name="LaButti K."/>
            <person name="Han J."/>
            <person name="Copeland A."/>
            <person name="Lindquist E."/>
            <person name="Barry K."/>
            <person name="Schmutz J."/>
            <person name="Baker S.E."/>
            <person name="Ciuffetti L.M."/>
            <person name="Grigoriev I.V."/>
            <person name="Zhong S."/>
            <person name="Turgeon B.G."/>
        </authorList>
    </citation>
    <scope>NUCLEOTIDE SEQUENCE [LARGE SCALE GENOMIC DNA]</scope>
    <source>
        <strain evidence="1 2">FI3</strain>
    </source>
</reference>
<name>W7ET42_BIPV3</name>
<sequence>LITKKGRLGISAMTVEEGDIVVLVSGVQMPFILRPTGTRYLVVGEAYIDGIMDGEAAEDGEWVHMEL</sequence>
<dbReference type="HOGENOM" id="CLU_2819377_0_0_1"/>
<evidence type="ECO:0000313" key="2">
    <source>
        <dbReference type="Proteomes" id="UP000054337"/>
    </source>
</evidence>